<proteinExistence type="predicted"/>
<sequence>MPIYKLLLLLFYFLSDEVLGLPRPLAGSGCAAARRSARPCAACGGWVWPSATAIHPSASGFAASRCKMDQRKKPLASNCQGLQAKK</sequence>
<dbReference type="HOGENOM" id="CLU_2496120_0_0_10"/>
<protein>
    <submittedName>
        <fullName evidence="1">Uncharacterized protein</fullName>
    </submittedName>
</protein>
<gene>
    <name evidence="1" type="ordered locus">SGRA_2991</name>
</gene>
<dbReference type="KEGG" id="sgn:SGRA_2991"/>
<name>H6LAX6_SAPGL</name>
<accession>H6LAX6</accession>
<organism evidence="1 2">
    <name type="scientific">Saprospira grandis (strain Lewin)</name>
    <dbReference type="NCBI Taxonomy" id="984262"/>
    <lineage>
        <taxon>Bacteria</taxon>
        <taxon>Pseudomonadati</taxon>
        <taxon>Bacteroidota</taxon>
        <taxon>Saprospiria</taxon>
        <taxon>Saprospirales</taxon>
        <taxon>Saprospiraceae</taxon>
        <taxon>Saprospira</taxon>
    </lineage>
</organism>
<reference evidence="1 2" key="1">
    <citation type="journal article" date="2012" name="Stand. Genomic Sci.">
        <title>Complete genome sequencing and analysis of Saprospira grandis str. Lewin, a predatory marine bacterium.</title>
        <authorList>
            <person name="Saw J.H."/>
            <person name="Yuryev A."/>
            <person name="Kanbe M."/>
            <person name="Hou S."/>
            <person name="Young A.G."/>
            <person name="Aizawa S."/>
            <person name="Alam M."/>
        </authorList>
    </citation>
    <scope>NUCLEOTIDE SEQUENCE [LARGE SCALE GENOMIC DNA]</scope>
    <source>
        <strain evidence="1 2">Lewin</strain>
    </source>
</reference>
<evidence type="ECO:0000313" key="1">
    <source>
        <dbReference type="EMBL" id="AFC25719.1"/>
    </source>
</evidence>
<evidence type="ECO:0000313" key="2">
    <source>
        <dbReference type="Proteomes" id="UP000007519"/>
    </source>
</evidence>
<dbReference type="Proteomes" id="UP000007519">
    <property type="component" value="Chromosome"/>
</dbReference>
<keyword evidence="2" id="KW-1185">Reference proteome</keyword>
<dbReference type="AlphaFoldDB" id="H6LAX6"/>
<dbReference type="EMBL" id="CP002831">
    <property type="protein sequence ID" value="AFC25719.1"/>
    <property type="molecule type" value="Genomic_DNA"/>
</dbReference>